<dbReference type="PIRSF" id="PIRSF005962">
    <property type="entry name" value="Pept_M20D_amidohydro"/>
    <property type="match status" value="1"/>
</dbReference>
<comment type="cofactor">
    <cofactor evidence="2">
        <name>Mn(2+)</name>
        <dbReference type="ChEBI" id="CHEBI:29035"/>
    </cofactor>
    <text evidence="2">The Mn(2+) ion enhances activity.</text>
</comment>
<reference evidence="3 4" key="1">
    <citation type="submission" date="2017-05" db="EMBL/GenBank/DDBJ databases">
        <authorList>
            <person name="Varghese N."/>
            <person name="Submissions S."/>
        </authorList>
    </citation>
    <scope>NUCLEOTIDE SEQUENCE [LARGE SCALE GENOMIC DNA]</scope>
    <source>
        <strain evidence="3 4">DSM 21985</strain>
    </source>
</reference>
<dbReference type="OrthoDB" id="9776731at2"/>
<feature type="binding site" evidence="2">
    <location>
        <position position="141"/>
    </location>
    <ligand>
        <name>Mn(2+)</name>
        <dbReference type="ChEBI" id="CHEBI:29035"/>
        <label>2</label>
    </ligand>
</feature>
<dbReference type="GO" id="GO:0019877">
    <property type="term" value="P:diaminopimelate biosynthetic process"/>
    <property type="evidence" value="ECO:0007669"/>
    <property type="project" value="TreeGrafter"/>
</dbReference>
<dbReference type="GO" id="GO:0046872">
    <property type="term" value="F:metal ion binding"/>
    <property type="evidence" value="ECO:0007669"/>
    <property type="project" value="UniProtKB-KW"/>
</dbReference>
<feature type="binding site" evidence="2">
    <location>
        <position position="177"/>
    </location>
    <ligand>
        <name>Mn(2+)</name>
        <dbReference type="ChEBI" id="CHEBI:29035"/>
        <label>2</label>
    </ligand>
</feature>
<feature type="binding site" evidence="2">
    <location>
        <position position="143"/>
    </location>
    <ligand>
        <name>Mn(2+)</name>
        <dbReference type="ChEBI" id="CHEBI:29035"/>
        <label>2</label>
    </ligand>
</feature>
<dbReference type="Proteomes" id="UP000317557">
    <property type="component" value="Unassembled WGS sequence"/>
</dbReference>
<keyword evidence="4" id="KW-1185">Reference proteome</keyword>
<dbReference type="SUPFAM" id="SSF53187">
    <property type="entry name" value="Zn-dependent exopeptidases"/>
    <property type="match status" value="1"/>
</dbReference>
<dbReference type="PANTHER" id="PTHR11014:SF98">
    <property type="entry name" value="N-ACETYLDIAMINOPIMELATE DEACETYLASE"/>
    <property type="match status" value="1"/>
</dbReference>
<dbReference type="Gene3D" id="3.40.630.10">
    <property type="entry name" value="Zn peptidases"/>
    <property type="match status" value="1"/>
</dbReference>
<evidence type="ECO:0000256" key="2">
    <source>
        <dbReference type="PIRSR" id="PIRSR005962-1"/>
    </source>
</evidence>
<evidence type="ECO:0000313" key="4">
    <source>
        <dbReference type="Proteomes" id="UP000317557"/>
    </source>
</evidence>
<dbReference type="GO" id="GO:0050118">
    <property type="term" value="F:N-acetyldiaminopimelate deacetylase activity"/>
    <property type="evidence" value="ECO:0007669"/>
    <property type="project" value="TreeGrafter"/>
</dbReference>
<gene>
    <name evidence="3" type="ORF">SAMN06265219_113103</name>
</gene>
<name>A0A521ESH5_9BACT</name>
<dbReference type="InterPro" id="IPR017439">
    <property type="entry name" value="Amidohydrolase"/>
</dbReference>
<keyword evidence="2" id="KW-0479">Metal-binding</keyword>
<sequence length="445" mass="49880">MNYLTKITLPAIIRILCFSALLVSWQFGWAQVKEDASPLHKTIQQDTDELFEELVKIRRDLHQYPEIGGEEKRTSALIEEYLEGLGLEVHTNIGGYGVVGILNGDKPGKRIAWRADIDALPTHHTENVEFASKHEGVRHICGHDVHTAIALGMASVLSLQKEDLKGTVYFVFQPSEEDFKGAKAMISDGVFELITPDEMYAVHISPMPAGLVATKPGYLYADYKQLNITFKENAQSDSIIAFSKRIVYNLQTVAKDSKFWDTRNLMDPQIGIGNPNTIFQDYITVSDQFRVEENEGRLTIRAILSTSNQQLMKSIPQRITRQIKQSPYANLFLDLSFASNQLTYSPDRGNIDNDKQLAQQTIQTISEIYEAPSALPLYGAIPDGRGDDFAYFQQKVPGVYFLLGGSNFEKGIISMPHAPNFAVDEEAIRVGVSYFSSMIAERINN</sequence>
<proteinExistence type="predicted"/>
<evidence type="ECO:0000313" key="3">
    <source>
        <dbReference type="EMBL" id="SMO86908.1"/>
    </source>
</evidence>
<dbReference type="NCBIfam" id="TIGR01891">
    <property type="entry name" value="amidohydrolases"/>
    <property type="match status" value="1"/>
</dbReference>
<feature type="binding site" evidence="2">
    <location>
        <position position="203"/>
    </location>
    <ligand>
        <name>Mn(2+)</name>
        <dbReference type="ChEBI" id="CHEBI:29035"/>
        <label>2</label>
    </ligand>
</feature>
<keyword evidence="2" id="KW-0464">Manganese</keyword>
<protein>
    <submittedName>
        <fullName evidence="3">Amidohydrolase</fullName>
    </submittedName>
</protein>
<accession>A0A521ESH5</accession>
<dbReference type="RefSeq" id="WP_142455398.1">
    <property type="nucleotide sequence ID" value="NZ_FXTP01000013.1"/>
</dbReference>
<dbReference type="InterPro" id="IPR002933">
    <property type="entry name" value="Peptidase_M20"/>
</dbReference>
<dbReference type="Gene3D" id="3.30.70.360">
    <property type="match status" value="1"/>
</dbReference>
<dbReference type="AlphaFoldDB" id="A0A521ESH5"/>
<feature type="binding site" evidence="2">
    <location>
        <position position="417"/>
    </location>
    <ligand>
        <name>Mn(2+)</name>
        <dbReference type="ChEBI" id="CHEBI:29035"/>
        <label>2</label>
    </ligand>
</feature>
<keyword evidence="1 3" id="KW-0378">Hydrolase</keyword>
<dbReference type="Pfam" id="PF01546">
    <property type="entry name" value="Peptidase_M20"/>
    <property type="match status" value="1"/>
</dbReference>
<dbReference type="PANTHER" id="PTHR11014">
    <property type="entry name" value="PEPTIDASE M20 FAMILY MEMBER"/>
    <property type="match status" value="1"/>
</dbReference>
<dbReference type="EMBL" id="FXTP01000013">
    <property type="protein sequence ID" value="SMO86908.1"/>
    <property type="molecule type" value="Genomic_DNA"/>
</dbReference>
<evidence type="ECO:0000256" key="1">
    <source>
        <dbReference type="ARBA" id="ARBA00022801"/>
    </source>
</evidence>
<organism evidence="3 4">
    <name type="scientific">Gracilimonas mengyeensis</name>
    <dbReference type="NCBI Taxonomy" id="1302730"/>
    <lineage>
        <taxon>Bacteria</taxon>
        <taxon>Pseudomonadati</taxon>
        <taxon>Balneolota</taxon>
        <taxon>Balneolia</taxon>
        <taxon>Balneolales</taxon>
        <taxon>Balneolaceae</taxon>
        <taxon>Gracilimonas</taxon>
    </lineage>
</organism>